<dbReference type="Gene3D" id="3.10.20.30">
    <property type="match status" value="1"/>
</dbReference>
<dbReference type="EMBL" id="JWIR02000012">
    <property type="protein sequence ID" value="KKB42520.1"/>
    <property type="molecule type" value="Genomic_DNA"/>
</dbReference>
<name>A0A0F5IB41_BACTR</name>
<accession>A0A0F5IB41</accession>
<dbReference type="InterPro" id="IPR012675">
    <property type="entry name" value="Beta-grasp_dom_sf"/>
</dbReference>
<dbReference type="RefSeq" id="WP_040036342.1">
    <property type="nucleotide sequence ID" value="NZ_JWIQ02000004.1"/>
</dbReference>
<gene>
    <name evidence="1" type="ORF">QY95_00369</name>
</gene>
<dbReference type="OrthoDB" id="9798559at2"/>
<protein>
    <recommendedName>
        <fullName evidence="3">Thiamine biosynthesis protein ThiS</fullName>
    </recommendedName>
</protein>
<dbReference type="InterPro" id="IPR016155">
    <property type="entry name" value="Mopterin_synth/thiamin_S_b"/>
</dbReference>
<dbReference type="CDD" id="cd00565">
    <property type="entry name" value="Ubl_ThiS"/>
    <property type="match status" value="1"/>
</dbReference>
<comment type="caution">
    <text evidence="1">The sequence shown here is derived from an EMBL/GenBank/DDBJ whole genome shotgun (WGS) entry which is preliminary data.</text>
</comment>
<keyword evidence="2" id="KW-1185">Reference proteome</keyword>
<evidence type="ECO:0008006" key="3">
    <source>
        <dbReference type="Google" id="ProtNLM"/>
    </source>
</evidence>
<evidence type="ECO:0000313" key="2">
    <source>
        <dbReference type="Proteomes" id="UP000031563"/>
    </source>
</evidence>
<dbReference type="STRING" id="1221996.QY95_00369"/>
<evidence type="ECO:0000313" key="1">
    <source>
        <dbReference type="EMBL" id="KKB42520.1"/>
    </source>
</evidence>
<dbReference type="InterPro" id="IPR010035">
    <property type="entry name" value="Thi_S"/>
</dbReference>
<sequence length="67" mass="7393">MRITVNGKQEDIKLARPTIADLLTQYSLQEKTVIIEANGEIIPKESLSSTHLKEGDRLEIVQFVGGG</sequence>
<dbReference type="AlphaFoldDB" id="A0A0F5IB41"/>
<dbReference type="NCBIfam" id="TIGR01683">
    <property type="entry name" value="thiS"/>
    <property type="match status" value="1"/>
</dbReference>
<dbReference type="SUPFAM" id="SSF54285">
    <property type="entry name" value="MoaD/ThiS"/>
    <property type="match status" value="1"/>
</dbReference>
<dbReference type="Pfam" id="PF02597">
    <property type="entry name" value="ThiS"/>
    <property type="match status" value="1"/>
</dbReference>
<proteinExistence type="predicted"/>
<dbReference type="InterPro" id="IPR003749">
    <property type="entry name" value="ThiS/MoaD-like"/>
</dbReference>
<dbReference type="PANTHER" id="PTHR34472:SF1">
    <property type="entry name" value="SULFUR CARRIER PROTEIN THIS"/>
    <property type="match status" value="1"/>
</dbReference>
<dbReference type="PANTHER" id="PTHR34472">
    <property type="entry name" value="SULFUR CARRIER PROTEIN THIS"/>
    <property type="match status" value="1"/>
</dbReference>
<organism evidence="1 2">
    <name type="scientific">Bacillus thermotolerans</name>
    <name type="common">Quasibacillus thermotolerans</name>
    <dbReference type="NCBI Taxonomy" id="1221996"/>
    <lineage>
        <taxon>Bacteria</taxon>
        <taxon>Bacillati</taxon>
        <taxon>Bacillota</taxon>
        <taxon>Bacilli</taxon>
        <taxon>Bacillales</taxon>
        <taxon>Bacillaceae</taxon>
        <taxon>Bacillus</taxon>
    </lineage>
</organism>
<dbReference type="Proteomes" id="UP000031563">
    <property type="component" value="Unassembled WGS sequence"/>
</dbReference>
<reference evidence="1" key="1">
    <citation type="submission" date="2015-02" db="EMBL/GenBank/DDBJ databases">
        <title>Genome Assembly of Bacillaceae bacterium MTCC 8252.</title>
        <authorList>
            <person name="Verma A."/>
            <person name="Khatri I."/>
            <person name="Mual P."/>
            <person name="Subramanian S."/>
            <person name="Krishnamurthi S."/>
        </authorList>
    </citation>
    <scope>NUCLEOTIDE SEQUENCE [LARGE SCALE GENOMIC DNA]</scope>
    <source>
        <strain evidence="1">MTCC 8252</strain>
    </source>
</reference>